<evidence type="ECO:0000256" key="2">
    <source>
        <dbReference type="SAM" id="SignalP"/>
    </source>
</evidence>
<dbReference type="AlphaFoldDB" id="A0A1I5ME67"/>
<evidence type="ECO:0000313" key="4">
    <source>
        <dbReference type="Proteomes" id="UP000198784"/>
    </source>
</evidence>
<gene>
    <name evidence="3" type="ORF">SAMN05216190_104200</name>
</gene>
<dbReference type="InterPro" id="IPR022529">
    <property type="entry name" value="DUF3530"/>
</dbReference>
<organism evidence="3 4">
    <name type="scientific">Pseudomonas borbori</name>
    <dbReference type="NCBI Taxonomy" id="289003"/>
    <lineage>
        <taxon>Bacteria</taxon>
        <taxon>Pseudomonadati</taxon>
        <taxon>Pseudomonadota</taxon>
        <taxon>Gammaproteobacteria</taxon>
        <taxon>Pseudomonadales</taxon>
        <taxon>Pseudomonadaceae</taxon>
        <taxon>Pseudomonas</taxon>
    </lineage>
</organism>
<reference evidence="4" key="1">
    <citation type="submission" date="2016-10" db="EMBL/GenBank/DDBJ databases">
        <authorList>
            <person name="Varghese N."/>
            <person name="Submissions S."/>
        </authorList>
    </citation>
    <scope>NUCLEOTIDE SEQUENCE [LARGE SCALE GENOMIC DNA]</scope>
    <source>
        <strain evidence="4">DSM 17834</strain>
    </source>
</reference>
<accession>A0A1I5ME67</accession>
<protein>
    <recommendedName>
        <fullName evidence="5">DUF3530 domain-containing protein</fullName>
    </recommendedName>
</protein>
<feature type="compositionally biased region" description="Low complexity" evidence="1">
    <location>
        <begin position="148"/>
        <end position="160"/>
    </location>
</feature>
<dbReference type="Pfam" id="PF12048">
    <property type="entry name" value="DUF3530"/>
    <property type="match status" value="1"/>
</dbReference>
<sequence>MPRAIRPLLTALSLSLLLPIGAPAEEAGTASNTAGDQDAALDPSVAAGSRPAQTERSADAARALSRHLPGQEQQLLQAGDEAFLALWRPANTAEAHGVVVLIAGAGESPDWPRVIGPLRRKLPNAGWHSLSLSLPDPQDSLPPAPIKVANAPAPVDADPAGEPSGADAASLQADQPLQAPDERHALRIKQRIAAALELARQQQARHIVLLGHGSGGYWSTRYLNEERPADVRSLLLVDIQPAADASPALDELQTGLTLATGDFYYQDRQLERNAARRIQASKRQEHPAYTQVALKALPGNPEVEQEQLYRRLRGWLTLQLKAR</sequence>
<keyword evidence="2" id="KW-0732">Signal</keyword>
<evidence type="ECO:0008006" key="5">
    <source>
        <dbReference type="Google" id="ProtNLM"/>
    </source>
</evidence>
<feature type="region of interest" description="Disordered" evidence="1">
    <location>
        <begin position="133"/>
        <end position="170"/>
    </location>
</feature>
<name>A0A1I5ME67_9PSED</name>
<feature type="region of interest" description="Disordered" evidence="1">
    <location>
        <begin position="26"/>
        <end position="65"/>
    </location>
</feature>
<dbReference type="SUPFAM" id="SSF53474">
    <property type="entry name" value="alpha/beta-Hydrolases"/>
    <property type="match status" value="1"/>
</dbReference>
<dbReference type="EMBL" id="FOWX01000004">
    <property type="protein sequence ID" value="SFP07226.1"/>
    <property type="molecule type" value="Genomic_DNA"/>
</dbReference>
<dbReference type="RefSeq" id="WP_090498326.1">
    <property type="nucleotide sequence ID" value="NZ_FOWX01000004.1"/>
</dbReference>
<keyword evidence="4" id="KW-1185">Reference proteome</keyword>
<dbReference type="InterPro" id="IPR029058">
    <property type="entry name" value="AB_hydrolase_fold"/>
</dbReference>
<dbReference type="Proteomes" id="UP000198784">
    <property type="component" value="Unassembled WGS sequence"/>
</dbReference>
<evidence type="ECO:0000256" key="1">
    <source>
        <dbReference type="SAM" id="MobiDB-lite"/>
    </source>
</evidence>
<dbReference type="OrthoDB" id="6193602at2"/>
<dbReference type="STRING" id="289003.SAMN05216190_104200"/>
<evidence type="ECO:0000313" key="3">
    <source>
        <dbReference type="EMBL" id="SFP07226.1"/>
    </source>
</evidence>
<dbReference type="Gene3D" id="3.40.50.1820">
    <property type="entry name" value="alpha/beta hydrolase"/>
    <property type="match status" value="1"/>
</dbReference>
<feature type="chain" id="PRO_5011665037" description="DUF3530 domain-containing protein" evidence="2">
    <location>
        <begin position="25"/>
        <end position="323"/>
    </location>
</feature>
<proteinExistence type="predicted"/>
<feature type="signal peptide" evidence="2">
    <location>
        <begin position="1"/>
        <end position="24"/>
    </location>
</feature>